<feature type="transmembrane region" description="Helical" evidence="7">
    <location>
        <begin position="510"/>
        <end position="532"/>
    </location>
</feature>
<evidence type="ECO:0000256" key="5">
    <source>
        <dbReference type="ARBA" id="ARBA00022833"/>
    </source>
</evidence>
<keyword evidence="4" id="KW-0378">Hydrolase</keyword>
<keyword evidence="10" id="KW-1185">Reference proteome</keyword>
<keyword evidence="2" id="KW-0645">Protease</keyword>
<keyword evidence="3" id="KW-0479">Metal-binding</keyword>
<dbReference type="EMBL" id="JAMTCO010000008">
    <property type="protein sequence ID" value="MCP2271055.1"/>
    <property type="molecule type" value="Genomic_DNA"/>
</dbReference>
<evidence type="ECO:0000259" key="8">
    <source>
        <dbReference type="Pfam" id="PF01435"/>
    </source>
</evidence>
<accession>A0ABT1IEM4</accession>
<feature type="transmembrane region" description="Helical" evidence="7">
    <location>
        <begin position="645"/>
        <end position="665"/>
    </location>
</feature>
<feature type="transmembrane region" description="Helical" evidence="7">
    <location>
        <begin position="221"/>
        <end position="248"/>
    </location>
</feature>
<evidence type="ECO:0000256" key="7">
    <source>
        <dbReference type="SAM" id="Phobius"/>
    </source>
</evidence>
<dbReference type="Proteomes" id="UP001205185">
    <property type="component" value="Unassembled WGS sequence"/>
</dbReference>
<feature type="transmembrane region" description="Helical" evidence="7">
    <location>
        <begin position="567"/>
        <end position="588"/>
    </location>
</feature>
<feature type="transmembrane region" description="Helical" evidence="7">
    <location>
        <begin position="600"/>
        <end position="625"/>
    </location>
</feature>
<evidence type="ECO:0000256" key="1">
    <source>
        <dbReference type="ARBA" id="ARBA00001947"/>
    </source>
</evidence>
<feature type="transmembrane region" description="Helical" evidence="7">
    <location>
        <begin position="467"/>
        <end position="489"/>
    </location>
</feature>
<evidence type="ECO:0000256" key="4">
    <source>
        <dbReference type="ARBA" id="ARBA00022801"/>
    </source>
</evidence>
<keyword evidence="6" id="KW-0482">Metalloprotease</keyword>
<feature type="transmembrane region" description="Helical" evidence="7">
    <location>
        <begin position="21"/>
        <end position="46"/>
    </location>
</feature>
<proteinExistence type="predicted"/>
<reference evidence="9 10" key="1">
    <citation type="submission" date="2022-06" db="EMBL/GenBank/DDBJ databases">
        <title>Genomic Encyclopedia of Archaeal and Bacterial Type Strains, Phase II (KMG-II): from individual species to whole genera.</title>
        <authorList>
            <person name="Goeker M."/>
        </authorList>
    </citation>
    <scope>NUCLEOTIDE SEQUENCE [LARGE SCALE GENOMIC DNA]</scope>
    <source>
        <strain evidence="9 10">DSM 44255</strain>
    </source>
</reference>
<keyword evidence="7" id="KW-1133">Transmembrane helix</keyword>
<keyword evidence="5" id="KW-0862">Zinc</keyword>
<gene>
    <name evidence="9" type="ORF">LV75_003567</name>
</gene>
<dbReference type="RefSeq" id="WP_253888007.1">
    <property type="nucleotide sequence ID" value="NZ_BAAAVB010000014.1"/>
</dbReference>
<comment type="caution">
    <text evidence="9">The sequence shown here is derived from an EMBL/GenBank/DDBJ whole genome shotgun (WGS) entry which is preliminary data.</text>
</comment>
<feature type="transmembrane region" description="Helical" evidence="7">
    <location>
        <begin position="677"/>
        <end position="700"/>
    </location>
</feature>
<keyword evidence="7" id="KW-0812">Transmembrane</keyword>
<evidence type="ECO:0000313" key="9">
    <source>
        <dbReference type="EMBL" id="MCP2271055.1"/>
    </source>
</evidence>
<comment type="cofactor">
    <cofactor evidence="1">
        <name>Zn(2+)</name>
        <dbReference type="ChEBI" id="CHEBI:29105"/>
    </cofactor>
</comment>
<sequence length="785" mass="83111">MVKAEPPLTRERCRALLSDKSVLPTGLSLRFAVLVLVIAATSATVYGHLVLLLTPDAEAAARSCFGAVRSVPTAGDAGLVPGAMRDLWCSRPFAGTVALASVLGVALVGVVTVLVYFAQPWFLARTWSWTGWRRIDEVTHPPYLRRLDDVVRQLDLPASPRFLQFPRGQPGRARVIGTHRSVSVRVDADLLTTSGQADSGFTGVLLHELAHVRNRDSGPTYLTIAAWNTFVVLVVVPYVALLVLPGLFGAASTAAAPSAHQLVSVFALFALVYLTRASVLRARETLADATADRYDPRGVLETTIRASTGAVRRRPVPIHPTAARRLAALRDPAHLVATDAFALFGVGVGVSLIAMATTITYTWALVAADAVSLPFILSLLGTARDNGVLGLIMIVAAFGPATVIALGVLAGFAGVVGWRDAVLARYTGRRVSPWRRAVPVVVGFMVGEPLSAAYANAGTLGVFDTTAWLRLLDVGLTVVGLTVLLVALLQWVGESATAWLPAAGAPLRSLCWKTTALGFVAWFPFVLVWFTAHNKMIIRYFSPVYAGTEPLSSWPAVEVILSHHHPLVVVLTWPTTAVLVLVAVLWPVRGARRLRAPTALRAAVVRGPVGAAIVVVLLAGVAWVANNHSGVDVFSAVATVPGASLYLLNVLLIVVAVGSVATGVWSSWRAGDLALSAGVLGALICSSLVAVVAPVLYSIALCGTSAFTCMGNDWSRVSSVFMGAAVLGTALSLVLSVPVLLLTTVRRRRADQGVWPRSGTVVIALTDTVLVGGIVAYTHHFARWW</sequence>
<feature type="domain" description="Peptidase M48" evidence="8">
    <location>
        <begin position="173"/>
        <end position="332"/>
    </location>
</feature>
<evidence type="ECO:0000256" key="6">
    <source>
        <dbReference type="ARBA" id="ARBA00023049"/>
    </source>
</evidence>
<feature type="transmembrane region" description="Helical" evidence="7">
    <location>
        <begin position="388"/>
        <end position="416"/>
    </location>
</feature>
<feature type="transmembrane region" description="Helical" evidence="7">
    <location>
        <begin position="254"/>
        <end position="274"/>
    </location>
</feature>
<name>A0ABT1IEM4_9PSEU</name>
<dbReference type="InterPro" id="IPR001915">
    <property type="entry name" value="Peptidase_M48"/>
</dbReference>
<feature type="transmembrane region" description="Helical" evidence="7">
    <location>
        <begin position="754"/>
        <end position="777"/>
    </location>
</feature>
<feature type="transmembrane region" description="Helical" evidence="7">
    <location>
        <begin position="93"/>
        <end position="118"/>
    </location>
</feature>
<dbReference type="Pfam" id="PF01435">
    <property type="entry name" value="Peptidase_M48"/>
    <property type="match status" value="1"/>
</dbReference>
<organism evidence="9 10">
    <name type="scientific">Actinokineospora diospyrosa</name>
    <dbReference type="NCBI Taxonomy" id="103728"/>
    <lineage>
        <taxon>Bacteria</taxon>
        <taxon>Bacillati</taxon>
        <taxon>Actinomycetota</taxon>
        <taxon>Actinomycetes</taxon>
        <taxon>Pseudonocardiales</taxon>
        <taxon>Pseudonocardiaceae</taxon>
        <taxon>Actinokineospora</taxon>
    </lineage>
</organism>
<protein>
    <submittedName>
        <fullName evidence="9">Peptidase family M48</fullName>
    </submittedName>
</protein>
<feature type="transmembrane region" description="Helical" evidence="7">
    <location>
        <begin position="720"/>
        <end position="742"/>
    </location>
</feature>
<feature type="transmembrane region" description="Helical" evidence="7">
    <location>
        <begin position="340"/>
        <end position="368"/>
    </location>
</feature>
<keyword evidence="7" id="KW-0472">Membrane</keyword>
<evidence type="ECO:0000256" key="2">
    <source>
        <dbReference type="ARBA" id="ARBA00022670"/>
    </source>
</evidence>
<evidence type="ECO:0000256" key="3">
    <source>
        <dbReference type="ARBA" id="ARBA00022723"/>
    </source>
</evidence>
<evidence type="ECO:0000313" key="10">
    <source>
        <dbReference type="Proteomes" id="UP001205185"/>
    </source>
</evidence>